<accession>A0A5D2A3C8</accession>
<feature type="region of interest" description="Disordered" evidence="9">
    <location>
        <begin position="72"/>
        <end position="91"/>
    </location>
</feature>
<dbReference type="Pfam" id="PF11891">
    <property type="entry name" value="RETICULATA-like"/>
    <property type="match status" value="2"/>
</dbReference>
<evidence type="ECO:0000256" key="3">
    <source>
        <dbReference type="ARBA" id="ARBA00022528"/>
    </source>
</evidence>
<dbReference type="InterPro" id="IPR021825">
    <property type="entry name" value="RETICULATA-related"/>
</dbReference>
<keyword evidence="7 10" id="KW-1133">Transmembrane helix</keyword>
<keyword evidence="6" id="KW-0809">Transit peptide</keyword>
<comment type="subcellular location">
    <subcellularLocation>
        <location evidence="1">Plastid</location>
        <location evidence="1">Chloroplast membrane</location>
        <topology evidence="1">Multi-pass membrane protein</topology>
    </subcellularLocation>
</comment>
<evidence type="ECO:0000256" key="7">
    <source>
        <dbReference type="ARBA" id="ARBA00022989"/>
    </source>
</evidence>
<dbReference type="PANTHER" id="PTHR31038:SF18">
    <property type="entry name" value="PROTEIN RETICULATA-RELATED 1, CHLOROPLASTIC"/>
    <property type="match status" value="1"/>
</dbReference>
<sequence length="444" mass="47983">MSISSPSPRFKLSALSNGGGNGSMTINVNGTRNFARFKGIIEIESRLKLTSSCFKLSGFSTLHCVRPPDYAGNTTENGEIDSESSVSDIGIGDQEKIGGGCGGGGRDNGGNDSFGGGGGEDEEGKEFGPMLKFEEVKKEAEARGVKLPSDMMDAAKSCGIRKLFLLRYLDLQGSIWPLGFLMKHCSMLRDRMLADPSFLFKVGTEVGIDSFCATFAEMKKRGDAFWLEFELYLADVLVGLVIDVALVGMLAPYARFSQPSAASRGLFGSLQQACSALPSRSSFHSNNLCPTTVISWFIKSIIELFCSCSVFEAERPGCTFSAKQRIATFFYKGVLYGSVGFGCGLVGQGIANLVMTTKRRIRKSDEDIPVPPLLRTASLWGVFLAVSANARYQIINGLEQLVEASPVTKQVPPVAMAFTIGVRFANNVYSGMQFVDWAKWSGVQ</sequence>
<evidence type="ECO:0000256" key="5">
    <source>
        <dbReference type="ARBA" id="ARBA00022692"/>
    </source>
</evidence>
<evidence type="ECO:0000256" key="2">
    <source>
        <dbReference type="ARBA" id="ARBA00010793"/>
    </source>
</evidence>
<keyword evidence="12" id="KW-1185">Reference proteome</keyword>
<evidence type="ECO:0000256" key="8">
    <source>
        <dbReference type="ARBA" id="ARBA00023136"/>
    </source>
</evidence>
<dbReference type="Proteomes" id="UP000323506">
    <property type="component" value="Chromosome D13"/>
</dbReference>
<dbReference type="AlphaFoldDB" id="A0A5D2A3C8"/>
<evidence type="ECO:0000256" key="10">
    <source>
        <dbReference type="SAM" id="Phobius"/>
    </source>
</evidence>
<feature type="compositionally biased region" description="Polar residues" evidence="9">
    <location>
        <begin position="72"/>
        <end position="87"/>
    </location>
</feature>
<feature type="compositionally biased region" description="Gly residues" evidence="9">
    <location>
        <begin position="97"/>
        <end position="118"/>
    </location>
</feature>
<name>A0A5D2A3C8_GOSDA</name>
<evidence type="ECO:0000256" key="4">
    <source>
        <dbReference type="ARBA" id="ARBA00022640"/>
    </source>
</evidence>
<feature type="transmembrane region" description="Helical" evidence="10">
    <location>
        <begin position="334"/>
        <end position="354"/>
    </location>
</feature>
<dbReference type="GO" id="GO:0099402">
    <property type="term" value="P:plant organ development"/>
    <property type="evidence" value="ECO:0007669"/>
    <property type="project" value="TreeGrafter"/>
</dbReference>
<dbReference type="GO" id="GO:0009706">
    <property type="term" value="C:chloroplast inner membrane"/>
    <property type="evidence" value="ECO:0007669"/>
    <property type="project" value="TreeGrafter"/>
</dbReference>
<dbReference type="PANTHER" id="PTHR31038">
    <property type="entry name" value="EXPRESSED PROTEIN-RELATED"/>
    <property type="match status" value="1"/>
</dbReference>
<evidence type="ECO:0000256" key="6">
    <source>
        <dbReference type="ARBA" id="ARBA00022946"/>
    </source>
</evidence>
<reference evidence="11 12" key="1">
    <citation type="submission" date="2019-06" db="EMBL/GenBank/DDBJ databases">
        <title>WGS assembly of Gossypium darwinii.</title>
        <authorList>
            <person name="Chen Z.J."/>
            <person name="Sreedasyam A."/>
            <person name="Ando A."/>
            <person name="Song Q."/>
            <person name="De L."/>
            <person name="Hulse-Kemp A."/>
            <person name="Ding M."/>
            <person name="Ye W."/>
            <person name="Kirkbride R."/>
            <person name="Jenkins J."/>
            <person name="Plott C."/>
            <person name="Lovell J."/>
            <person name="Lin Y.-M."/>
            <person name="Vaughn R."/>
            <person name="Liu B."/>
            <person name="Li W."/>
            <person name="Simpson S."/>
            <person name="Scheffler B."/>
            <person name="Saski C."/>
            <person name="Grover C."/>
            <person name="Hu G."/>
            <person name="Conover J."/>
            <person name="Carlson J."/>
            <person name="Shu S."/>
            <person name="Boston L."/>
            <person name="Williams M."/>
            <person name="Peterson D."/>
            <person name="Mcgee K."/>
            <person name="Jones D."/>
            <person name="Wendel J."/>
            <person name="Stelly D."/>
            <person name="Grimwood J."/>
            <person name="Schmutz J."/>
        </authorList>
    </citation>
    <scope>NUCLEOTIDE SEQUENCE [LARGE SCALE GENOMIC DNA]</scope>
    <source>
        <strain evidence="11">1808015.09</strain>
    </source>
</reference>
<feature type="region of interest" description="Disordered" evidence="9">
    <location>
        <begin position="97"/>
        <end position="126"/>
    </location>
</feature>
<comment type="similarity">
    <text evidence="2">Belongs to the RETICULATA family.</text>
</comment>
<keyword evidence="8 10" id="KW-0472">Membrane</keyword>
<proteinExistence type="inferred from homology"/>
<dbReference type="EMBL" id="CM017713">
    <property type="protein sequence ID" value="TYG39063.1"/>
    <property type="molecule type" value="Genomic_DNA"/>
</dbReference>
<keyword evidence="5 10" id="KW-0812">Transmembrane</keyword>
<evidence type="ECO:0000313" key="12">
    <source>
        <dbReference type="Proteomes" id="UP000323506"/>
    </source>
</evidence>
<organism evidence="11 12">
    <name type="scientific">Gossypium darwinii</name>
    <name type="common">Darwin's cotton</name>
    <name type="synonym">Gossypium barbadense var. darwinii</name>
    <dbReference type="NCBI Taxonomy" id="34276"/>
    <lineage>
        <taxon>Eukaryota</taxon>
        <taxon>Viridiplantae</taxon>
        <taxon>Streptophyta</taxon>
        <taxon>Embryophyta</taxon>
        <taxon>Tracheophyta</taxon>
        <taxon>Spermatophyta</taxon>
        <taxon>Magnoliopsida</taxon>
        <taxon>eudicotyledons</taxon>
        <taxon>Gunneridae</taxon>
        <taxon>Pentapetalae</taxon>
        <taxon>rosids</taxon>
        <taxon>malvids</taxon>
        <taxon>Malvales</taxon>
        <taxon>Malvaceae</taxon>
        <taxon>Malvoideae</taxon>
        <taxon>Gossypium</taxon>
    </lineage>
</organism>
<protein>
    <submittedName>
        <fullName evidence="11">Uncharacterized protein</fullName>
    </submittedName>
</protein>
<evidence type="ECO:0000256" key="9">
    <source>
        <dbReference type="SAM" id="MobiDB-lite"/>
    </source>
</evidence>
<gene>
    <name evidence="11" type="ORF">ES288_D13G273600v1</name>
</gene>
<keyword evidence="3" id="KW-0150">Chloroplast</keyword>
<evidence type="ECO:0000256" key="1">
    <source>
        <dbReference type="ARBA" id="ARBA00004508"/>
    </source>
</evidence>
<evidence type="ECO:0000313" key="11">
    <source>
        <dbReference type="EMBL" id="TYG39063.1"/>
    </source>
</evidence>
<keyword evidence="4" id="KW-0934">Plastid</keyword>